<dbReference type="AlphaFoldDB" id="A0A0A8ZAQ8"/>
<protein>
    <submittedName>
        <fullName evidence="2">Uncharacterized protein</fullName>
    </submittedName>
</protein>
<organism evidence="2">
    <name type="scientific">Arundo donax</name>
    <name type="common">Giant reed</name>
    <name type="synonym">Donax arundinaceus</name>
    <dbReference type="NCBI Taxonomy" id="35708"/>
    <lineage>
        <taxon>Eukaryota</taxon>
        <taxon>Viridiplantae</taxon>
        <taxon>Streptophyta</taxon>
        <taxon>Embryophyta</taxon>
        <taxon>Tracheophyta</taxon>
        <taxon>Spermatophyta</taxon>
        <taxon>Magnoliopsida</taxon>
        <taxon>Liliopsida</taxon>
        <taxon>Poales</taxon>
        <taxon>Poaceae</taxon>
        <taxon>PACMAD clade</taxon>
        <taxon>Arundinoideae</taxon>
        <taxon>Arundineae</taxon>
        <taxon>Arundo</taxon>
    </lineage>
</organism>
<name>A0A0A8ZAQ8_ARUDO</name>
<reference evidence="2" key="2">
    <citation type="journal article" date="2015" name="Data Brief">
        <title>Shoot transcriptome of the giant reed, Arundo donax.</title>
        <authorList>
            <person name="Barrero R.A."/>
            <person name="Guerrero F.D."/>
            <person name="Moolhuijzen P."/>
            <person name="Goolsby J.A."/>
            <person name="Tidwell J."/>
            <person name="Bellgard S.E."/>
            <person name="Bellgard M.I."/>
        </authorList>
    </citation>
    <scope>NUCLEOTIDE SEQUENCE</scope>
    <source>
        <tissue evidence="2">Shoot tissue taken approximately 20 cm above the soil surface</tissue>
    </source>
</reference>
<reference evidence="2" key="1">
    <citation type="submission" date="2014-09" db="EMBL/GenBank/DDBJ databases">
        <authorList>
            <person name="Magalhaes I.L.F."/>
            <person name="Oliveira U."/>
            <person name="Santos F.R."/>
            <person name="Vidigal T.H.D.A."/>
            <person name="Brescovit A.D."/>
            <person name="Santos A.J."/>
        </authorList>
    </citation>
    <scope>NUCLEOTIDE SEQUENCE</scope>
    <source>
        <tissue evidence="2">Shoot tissue taken approximately 20 cm above the soil surface</tissue>
    </source>
</reference>
<sequence length="47" mass="5086">MVANYLFHLEGDTVEAAELPPSPRSSPSRSCSPGSIFGPTRSFVQYV</sequence>
<evidence type="ECO:0000256" key="1">
    <source>
        <dbReference type="SAM" id="MobiDB-lite"/>
    </source>
</evidence>
<feature type="compositionally biased region" description="Low complexity" evidence="1">
    <location>
        <begin position="25"/>
        <end position="35"/>
    </location>
</feature>
<feature type="region of interest" description="Disordered" evidence="1">
    <location>
        <begin position="16"/>
        <end position="36"/>
    </location>
</feature>
<dbReference type="EMBL" id="GBRH01265948">
    <property type="protein sequence ID" value="JAD31947.1"/>
    <property type="molecule type" value="Transcribed_RNA"/>
</dbReference>
<accession>A0A0A8ZAQ8</accession>
<proteinExistence type="predicted"/>
<evidence type="ECO:0000313" key="2">
    <source>
        <dbReference type="EMBL" id="JAD31947.1"/>
    </source>
</evidence>